<gene>
    <name evidence="1" type="ORF">LCGC14_2352510</name>
</gene>
<proteinExistence type="predicted"/>
<organism evidence="1">
    <name type="scientific">marine sediment metagenome</name>
    <dbReference type="NCBI Taxonomy" id="412755"/>
    <lineage>
        <taxon>unclassified sequences</taxon>
        <taxon>metagenomes</taxon>
        <taxon>ecological metagenomes</taxon>
    </lineage>
</organism>
<name>A0A0F9CWG7_9ZZZZ</name>
<accession>A0A0F9CWG7</accession>
<protein>
    <submittedName>
        <fullName evidence="1">Uncharacterized protein</fullName>
    </submittedName>
</protein>
<dbReference type="EMBL" id="LAZR01034277">
    <property type="protein sequence ID" value="KKL45751.1"/>
    <property type="molecule type" value="Genomic_DNA"/>
</dbReference>
<sequence length="61" mass="6728">MDNIESIRRFAFQEAKESLQTTTGARPKIAAIILEAKKLEAYIDVNVNPDPKEAKKLLAGA</sequence>
<dbReference type="AlphaFoldDB" id="A0A0F9CWG7"/>
<comment type="caution">
    <text evidence="1">The sequence shown here is derived from an EMBL/GenBank/DDBJ whole genome shotgun (WGS) entry which is preliminary data.</text>
</comment>
<evidence type="ECO:0000313" key="1">
    <source>
        <dbReference type="EMBL" id="KKL45751.1"/>
    </source>
</evidence>
<reference evidence="1" key="1">
    <citation type="journal article" date="2015" name="Nature">
        <title>Complex archaea that bridge the gap between prokaryotes and eukaryotes.</title>
        <authorList>
            <person name="Spang A."/>
            <person name="Saw J.H."/>
            <person name="Jorgensen S.L."/>
            <person name="Zaremba-Niedzwiedzka K."/>
            <person name="Martijn J."/>
            <person name="Lind A.E."/>
            <person name="van Eijk R."/>
            <person name="Schleper C."/>
            <person name="Guy L."/>
            <person name="Ettema T.J."/>
        </authorList>
    </citation>
    <scope>NUCLEOTIDE SEQUENCE</scope>
</reference>